<comment type="caution">
    <text evidence="17">The sequence shown here is derived from an EMBL/GenBank/DDBJ whole genome shotgun (WGS) entry which is preliminary data.</text>
</comment>
<evidence type="ECO:0000256" key="6">
    <source>
        <dbReference type="ARBA" id="ARBA00022763"/>
    </source>
</evidence>
<comment type="cofactor">
    <cofactor evidence="12 14">
        <name>Mg(2+)</name>
        <dbReference type="ChEBI" id="CHEBI:18420"/>
    </cofactor>
    <cofactor evidence="12 14">
        <name>Mn(2+)</name>
        <dbReference type="ChEBI" id="CHEBI:29035"/>
    </cofactor>
    <text evidence="12 14">Probably binds two magnesium or manganese ions per subunit.</text>
</comment>
<feature type="compositionally biased region" description="Basic and acidic residues" evidence="15">
    <location>
        <begin position="153"/>
        <end position="170"/>
    </location>
</feature>
<dbReference type="GO" id="GO:0003677">
    <property type="term" value="F:DNA binding"/>
    <property type="evidence" value="ECO:0007669"/>
    <property type="project" value="InterPro"/>
</dbReference>
<feature type="binding site" evidence="12">
    <location>
        <position position="640"/>
    </location>
    <ligand>
        <name>Mg(2+)</name>
        <dbReference type="ChEBI" id="CHEBI:18420"/>
        <label>1</label>
    </ligand>
</feature>
<feature type="binding site" evidence="12">
    <location>
        <position position="499"/>
    </location>
    <ligand>
        <name>Mg(2+)</name>
        <dbReference type="ChEBI" id="CHEBI:18420"/>
        <label>1</label>
    </ligand>
</feature>
<evidence type="ECO:0000256" key="12">
    <source>
        <dbReference type="PIRSR" id="PIRSR604808-2"/>
    </source>
</evidence>
<evidence type="ECO:0000256" key="10">
    <source>
        <dbReference type="ARBA" id="ARBA00023242"/>
    </source>
</evidence>
<feature type="compositionally biased region" description="Basic and acidic residues" evidence="15">
    <location>
        <begin position="203"/>
        <end position="227"/>
    </location>
</feature>
<feature type="binding site" evidence="12">
    <location>
        <position position="735"/>
    </location>
    <ligand>
        <name>Mg(2+)</name>
        <dbReference type="ChEBI" id="CHEBI:18420"/>
        <label>1</label>
    </ligand>
</feature>
<feature type="domain" description="Endonuclease/exonuclease/phosphatase" evidence="16">
    <location>
        <begin position="497"/>
        <end position="736"/>
    </location>
</feature>
<keyword evidence="12" id="KW-0464">Manganese</keyword>
<evidence type="ECO:0000256" key="11">
    <source>
        <dbReference type="PIRSR" id="PIRSR604808-1"/>
    </source>
</evidence>
<keyword evidence="7" id="KW-0378">Hydrolase</keyword>
<feature type="compositionally biased region" description="Low complexity" evidence="15">
    <location>
        <begin position="1"/>
        <end position="18"/>
    </location>
</feature>
<evidence type="ECO:0000256" key="2">
    <source>
        <dbReference type="ARBA" id="ARBA00001936"/>
    </source>
</evidence>
<dbReference type="SUPFAM" id="SSF56219">
    <property type="entry name" value="DNase I-like"/>
    <property type="match status" value="1"/>
</dbReference>
<evidence type="ECO:0000256" key="3">
    <source>
        <dbReference type="ARBA" id="ARBA00004123"/>
    </source>
</evidence>
<evidence type="ECO:0000313" key="17">
    <source>
        <dbReference type="EMBL" id="KNC25299.1"/>
    </source>
</evidence>
<dbReference type="NCBIfam" id="TIGR00195">
    <property type="entry name" value="exoDNase_III"/>
    <property type="match status" value="1"/>
</dbReference>
<dbReference type="CDD" id="cd09087">
    <property type="entry name" value="Ape1-like_AP-endo"/>
    <property type="match status" value="1"/>
</dbReference>
<dbReference type="InterPro" id="IPR005135">
    <property type="entry name" value="Endo/exonuclease/phosphatase"/>
</dbReference>
<evidence type="ECO:0000256" key="13">
    <source>
        <dbReference type="PIRSR" id="PIRSR604808-3"/>
    </source>
</evidence>
<evidence type="ECO:0000256" key="9">
    <source>
        <dbReference type="ARBA" id="ARBA00023204"/>
    </source>
</evidence>
<feature type="compositionally biased region" description="Acidic residues" evidence="15">
    <location>
        <begin position="423"/>
        <end position="443"/>
    </location>
</feature>
<keyword evidence="8 12" id="KW-0460">Magnesium</keyword>
<keyword evidence="6 14" id="KW-0227">DNA damage</keyword>
<dbReference type="GO" id="GO:0003906">
    <property type="term" value="F:DNA-(apurinic or apyrimidinic site) endonuclease activity"/>
    <property type="evidence" value="ECO:0007669"/>
    <property type="project" value="TreeGrafter"/>
</dbReference>
<feature type="compositionally biased region" description="Basic residues" evidence="15">
    <location>
        <begin position="95"/>
        <end position="104"/>
    </location>
</feature>
<feature type="compositionally biased region" description="Low complexity" evidence="15">
    <location>
        <begin position="85"/>
        <end position="94"/>
    </location>
</feature>
<dbReference type="InterPro" id="IPR020848">
    <property type="entry name" value="AP_endonuclease_F1_CS"/>
</dbReference>
<sequence>MPPKKATTSKKQQTKLAASVADAAKLTNNDGEKTKIEDLSTEAENLPNGSALQDEDSIKDKTKSKATKRASGRAKNVANELETEAPAAAAAVKKPSAKGRGGKKKTNENEVIENEVDAASVSQEAEEETSANNELEQEQDVAKKPKGRGGGGKKTETKAKKTAKSKEPKQAESVQEDEASTQAEEVEKPEKKTKTKSTNKKKKLEEEVEVKQEIEEEVALEKVEKASKKSSRSSKKTEDLAADSEPPKKKGRGSNKKESVAQKEEEGKTEAEVEVKPESKEKKSTKRGRGGASKTVIKAEDEETPAANGETEEVLPKKRSRKAASVEKEIVTEKPKRGRAKKADKLEKLTEEPASKEEHEISNGQVKQEKMVEEEESPSNSNSNAETPAETTAPAAATTKARGGRKRAATSANKKKPTKPAADDDNNVDDEDVDNTELEDDAVDGSKSSKTKKSKTDSTSAPLNATETKYVKEDFDLPPPNEGQTVEEPRFNLKISSWNVAGLRSWLKKEGLKYLEYEEPDIFCMQETKCTTDQLPEEVVRIPGYHPYWLCMPGGYAGVAIYSKIMPINVEYGIGNKEFDDCGRIITAEYEKFFLINVYVPNSGRKLVNLEARMRWEKLFQEFVQKLDSRKPVVICGDMNVSHQEHDLANPKTNTRNAGFTKEERDKMTELLALGYVDTFRHLYPDKKGAYTFWTYMGNARARNVGWRLDYFIVSERFLKRVVDNCIRSQCKGSDHCPITLFLKL</sequence>
<comment type="similarity">
    <text evidence="4 14">Belongs to the DNA repair enzymes AP/ExoA family.</text>
</comment>
<feature type="binding site" evidence="12">
    <location>
        <position position="527"/>
    </location>
    <ligand>
        <name>Mg(2+)</name>
        <dbReference type="ChEBI" id="CHEBI:18420"/>
        <label>1</label>
    </ligand>
</feature>
<dbReference type="GO" id="GO:0005634">
    <property type="term" value="C:nucleus"/>
    <property type="evidence" value="ECO:0007669"/>
    <property type="project" value="UniProtKB-SubCell"/>
</dbReference>
<keyword evidence="5 12" id="KW-0479">Metal-binding</keyword>
<dbReference type="GO" id="GO:0006284">
    <property type="term" value="P:base-excision repair"/>
    <property type="evidence" value="ECO:0007669"/>
    <property type="project" value="TreeGrafter"/>
</dbReference>
<dbReference type="InterPro" id="IPR004808">
    <property type="entry name" value="AP_endonuc_1"/>
</dbReference>
<organism evidence="17 18">
    <name type="scientific">Lucilia cuprina</name>
    <name type="common">Green bottle fly</name>
    <name type="synonym">Australian sheep blowfly</name>
    <dbReference type="NCBI Taxonomy" id="7375"/>
    <lineage>
        <taxon>Eukaryota</taxon>
        <taxon>Metazoa</taxon>
        <taxon>Ecdysozoa</taxon>
        <taxon>Arthropoda</taxon>
        <taxon>Hexapoda</taxon>
        <taxon>Insecta</taxon>
        <taxon>Pterygota</taxon>
        <taxon>Neoptera</taxon>
        <taxon>Endopterygota</taxon>
        <taxon>Diptera</taxon>
        <taxon>Brachycera</taxon>
        <taxon>Muscomorpha</taxon>
        <taxon>Oestroidea</taxon>
        <taxon>Calliphoridae</taxon>
        <taxon>Luciliinae</taxon>
        <taxon>Lucilia</taxon>
    </lineage>
</organism>
<dbReference type="PANTHER" id="PTHR22748">
    <property type="entry name" value="AP ENDONUCLEASE"/>
    <property type="match status" value="1"/>
</dbReference>
<evidence type="ECO:0000256" key="15">
    <source>
        <dbReference type="SAM" id="MobiDB-lite"/>
    </source>
</evidence>
<dbReference type="AlphaFoldDB" id="A0A0L0C1J1"/>
<feature type="active site" evidence="11">
    <location>
        <position position="599"/>
    </location>
</feature>
<dbReference type="EMBL" id="JRES01001125">
    <property type="protein sequence ID" value="KNC25299.1"/>
    <property type="molecule type" value="Genomic_DNA"/>
</dbReference>
<evidence type="ECO:0000256" key="14">
    <source>
        <dbReference type="RuleBase" id="RU362131"/>
    </source>
</evidence>
<protein>
    <recommendedName>
        <fullName evidence="14">DNA-(apurinic or apyrimidinic site) endonuclease</fullName>
        <ecNumber evidence="14">3.1.-.-</ecNumber>
    </recommendedName>
</protein>
<dbReference type="Proteomes" id="UP000037069">
    <property type="component" value="Unassembled WGS sequence"/>
</dbReference>
<feature type="binding site" evidence="12">
    <location>
        <position position="736"/>
    </location>
    <ligand>
        <name>Mg(2+)</name>
        <dbReference type="ChEBI" id="CHEBI:18420"/>
        <label>1</label>
    </ligand>
</feature>
<feature type="compositionally biased region" description="Basic and acidic residues" evidence="15">
    <location>
        <begin position="324"/>
        <end position="371"/>
    </location>
</feature>
<dbReference type="FunFam" id="3.60.10.10:FF:000009">
    <property type="entry name" value="DNA-(apurinic or apyrimidinic site) lyase"/>
    <property type="match status" value="1"/>
</dbReference>
<evidence type="ECO:0000256" key="7">
    <source>
        <dbReference type="ARBA" id="ARBA00022801"/>
    </source>
</evidence>
<feature type="site" description="Important for catalytic activity" evidence="13">
    <location>
        <position position="710"/>
    </location>
</feature>
<proteinExistence type="inferred from homology"/>
<feature type="compositionally biased region" description="Basic residues" evidence="15">
    <location>
        <begin position="193"/>
        <end position="202"/>
    </location>
</feature>
<comment type="subcellular location">
    <subcellularLocation>
        <location evidence="3">Nucleus</location>
    </subcellularLocation>
</comment>
<dbReference type="PROSITE" id="PS00727">
    <property type="entry name" value="AP_NUCLEASE_F1_2"/>
    <property type="match status" value="1"/>
</dbReference>
<dbReference type="PROSITE" id="PS00726">
    <property type="entry name" value="AP_NUCLEASE_F1_1"/>
    <property type="match status" value="1"/>
</dbReference>
<gene>
    <name evidence="17" type="ORF">FF38_02531</name>
</gene>
<feature type="region of interest" description="Disordered" evidence="15">
    <location>
        <begin position="1"/>
        <end position="486"/>
    </location>
</feature>
<keyword evidence="18" id="KW-1185">Reference proteome</keyword>
<comment type="catalytic activity">
    <reaction evidence="1">
        <text>Exonucleolytic cleavage in the 3'- to 5'-direction to yield nucleoside 5'-phosphates.</text>
        <dbReference type="EC" id="3.1.11.2"/>
    </reaction>
</comment>
<dbReference type="Gene3D" id="3.60.10.10">
    <property type="entry name" value="Endonuclease/exonuclease/phosphatase"/>
    <property type="match status" value="1"/>
</dbReference>
<feature type="compositionally biased region" description="Basic and acidic residues" evidence="15">
    <location>
        <begin position="255"/>
        <end position="282"/>
    </location>
</feature>
<feature type="compositionally biased region" description="Acidic residues" evidence="15">
    <location>
        <begin position="124"/>
        <end position="139"/>
    </location>
</feature>
<evidence type="ECO:0000256" key="4">
    <source>
        <dbReference type="ARBA" id="ARBA00007092"/>
    </source>
</evidence>
<dbReference type="GO" id="GO:0008311">
    <property type="term" value="F:double-stranded DNA 3'-5' DNA exonuclease activity"/>
    <property type="evidence" value="ECO:0007669"/>
    <property type="project" value="UniProtKB-EC"/>
</dbReference>
<dbReference type="GO" id="GO:0008081">
    <property type="term" value="F:phosphoric diester hydrolase activity"/>
    <property type="evidence" value="ECO:0007669"/>
    <property type="project" value="TreeGrafter"/>
</dbReference>
<dbReference type="OMA" id="MGNARAR"/>
<evidence type="ECO:0000256" key="5">
    <source>
        <dbReference type="ARBA" id="ARBA00022723"/>
    </source>
</evidence>
<reference evidence="17 18" key="1">
    <citation type="journal article" date="2015" name="Nat. Commun.">
        <title>Lucilia cuprina genome unlocks parasitic fly biology to underpin future interventions.</title>
        <authorList>
            <person name="Anstead C.A."/>
            <person name="Korhonen P.K."/>
            <person name="Young N.D."/>
            <person name="Hall R.S."/>
            <person name="Jex A.R."/>
            <person name="Murali S.C."/>
            <person name="Hughes D.S."/>
            <person name="Lee S.F."/>
            <person name="Perry T."/>
            <person name="Stroehlein A.J."/>
            <person name="Ansell B.R."/>
            <person name="Breugelmans B."/>
            <person name="Hofmann A."/>
            <person name="Qu J."/>
            <person name="Dugan S."/>
            <person name="Lee S.L."/>
            <person name="Chao H."/>
            <person name="Dinh H."/>
            <person name="Han Y."/>
            <person name="Doddapaneni H.V."/>
            <person name="Worley K.C."/>
            <person name="Muzny D.M."/>
            <person name="Ioannidis P."/>
            <person name="Waterhouse R.M."/>
            <person name="Zdobnov E.M."/>
            <person name="James P.J."/>
            <person name="Bagnall N.H."/>
            <person name="Kotze A.C."/>
            <person name="Gibbs R.A."/>
            <person name="Richards S."/>
            <person name="Batterham P."/>
            <person name="Gasser R.B."/>
        </authorList>
    </citation>
    <scope>NUCLEOTIDE SEQUENCE [LARGE SCALE GENOMIC DNA]</scope>
    <source>
        <strain evidence="17 18">LS</strain>
        <tissue evidence="17">Full body</tissue>
    </source>
</reference>
<dbReference type="PANTHER" id="PTHR22748:SF6">
    <property type="entry name" value="DNA-(APURINIC OR APYRIMIDINIC SITE) ENDONUCLEASE"/>
    <property type="match status" value="1"/>
</dbReference>
<dbReference type="GO" id="GO:0046872">
    <property type="term" value="F:metal ion binding"/>
    <property type="evidence" value="ECO:0007669"/>
    <property type="project" value="UniProtKB-KW"/>
</dbReference>
<dbReference type="Pfam" id="PF03372">
    <property type="entry name" value="Exo_endo_phos"/>
    <property type="match status" value="1"/>
</dbReference>
<evidence type="ECO:0000313" key="18">
    <source>
        <dbReference type="Proteomes" id="UP000037069"/>
    </source>
</evidence>
<feature type="site" description="Interaction with DNA substrate" evidence="13">
    <location>
        <position position="736"/>
    </location>
</feature>
<dbReference type="NCBIfam" id="TIGR00633">
    <property type="entry name" value="xth"/>
    <property type="match status" value="1"/>
</dbReference>
<accession>A0A0L0C1J1</accession>
<name>A0A0L0C1J1_LUCCU</name>
<feature type="compositionally biased region" description="Low complexity" evidence="15">
    <location>
        <begin position="378"/>
        <end position="401"/>
    </location>
</feature>
<evidence type="ECO:0000256" key="8">
    <source>
        <dbReference type="ARBA" id="ARBA00022842"/>
    </source>
</evidence>
<feature type="active site" description="Proton donor/acceptor" evidence="11">
    <location>
        <position position="638"/>
    </location>
</feature>
<dbReference type="STRING" id="7375.A0A0L0C1J1"/>
<dbReference type="EC" id="3.1.-.-" evidence="14"/>
<dbReference type="InterPro" id="IPR020847">
    <property type="entry name" value="AP_endonuclease_F1_BS"/>
</dbReference>
<dbReference type="InterPro" id="IPR036691">
    <property type="entry name" value="Endo/exonu/phosph_ase_sf"/>
</dbReference>
<feature type="active site" description="Proton acceptor" evidence="11">
    <location>
        <position position="736"/>
    </location>
</feature>
<keyword evidence="10" id="KW-0539">Nucleus</keyword>
<evidence type="ECO:0000256" key="1">
    <source>
        <dbReference type="ARBA" id="ARBA00000493"/>
    </source>
</evidence>
<feature type="binding site" evidence="12">
    <location>
        <position position="638"/>
    </location>
    <ligand>
        <name>Mg(2+)</name>
        <dbReference type="ChEBI" id="CHEBI:18420"/>
        <label>1</label>
    </ligand>
</feature>
<dbReference type="PROSITE" id="PS51435">
    <property type="entry name" value="AP_NUCLEASE_F1_4"/>
    <property type="match status" value="1"/>
</dbReference>
<evidence type="ECO:0000259" key="16">
    <source>
        <dbReference type="Pfam" id="PF03372"/>
    </source>
</evidence>
<keyword evidence="9 14" id="KW-0234">DNA repair</keyword>
<feature type="compositionally biased region" description="Basic residues" evidence="15">
    <location>
        <begin position="402"/>
        <end position="418"/>
    </location>
</feature>
<dbReference type="OrthoDB" id="498125at2759"/>
<comment type="cofactor">
    <cofactor evidence="2">
        <name>Mn(2+)</name>
        <dbReference type="ChEBI" id="CHEBI:29035"/>
    </cofactor>
</comment>
<feature type="site" description="Transition state stabilizer" evidence="13">
    <location>
        <position position="640"/>
    </location>
</feature>